<dbReference type="AlphaFoldDB" id="B1X5P1"/>
<geneLocation type="organellar chromatophore" evidence="7"/>
<dbReference type="InterPro" id="IPR001727">
    <property type="entry name" value="GDT1-like"/>
</dbReference>
<evidence type="ECO:0000256" key="4">
    <source>
        <dbReference type="ARBA" id="ARBA00022989"/>
    </source>
</evidence>
<keyword evidence="3 6" id="KW-0812">Transmembrane</keyword>
<evidence type="ECO:0000256" key="3">
    <source>
        <dbReference type="ARBA" id="ARBA00022692"/>
    </source>
</evidence>
<dbReference type="GO" id="GO:0016020">
    <property type="term" value="C:membrane"/>
    <property type="evidence" value="ECO:0007669"/>
    <property type="project" value="UniProtKB-SubCell"/>
</dbReference>
<protein>
    <recommendedName>
        <fullName evidence="6">GDT1 family protein</fullName>
    </recommendedName>
</protein>
<feature type="transmembrane region" description="Helical" evidence="6">
    <location>
        <begin position="56"/>
        <end position="78"/>
    </location>
</feature>
<comment type="caution">
    <text evidence="6">Lacks conserved residue(s) required for the propagation of feature annotation.</text>
</comment>
<proteinExistence type="inferred from homology"/>
<dbReference type="Pfam" id="PF01169">
    <property type="entry name" value="GDT1"/>
    <property type="match status" value="1"/>
</dbReference>
<evidence type="ECO:0000256" key="2">
    <source>
        <dbReference type="ARBA" id="ARBA00009190"/>
    </source>
</evidence>
<accession>B1X5P1</accession>
<gene>
    <name evidence="7" type="ordered locus">PCC_0850</name>
</gene>
<name>B1X5P1_PAUCH</name>
<dbReference type="PANTHER" id="PTHR12608">
    <property type="entry name" value="TRANSMEMBRANE PROTEIN HTP-1 RELATED"/>
    <property type="match status" value="1"/>
</dbReference>
<evidence type="ECO:0000256" key="1">
    <source>
        <dbReference type="ARBA" id="ARBA00004141"/>
    </source>
</evidence>
<dbReference type="RefSeq" id="YP_002049470.1">
    <property type="nucleotide sequence ID" value="NC_011087.1"/>
</dbReference>
<evidence type="ECO:0000256" key="6">
    <source>
        <dbReference type="RuleBase" id="RU365102"/>
    </source>
</evidence>
<dbReference type="GO" id="GO:0046873">
    <property type="term" value="F:metal ion transmembrane transporter activity"/>
    <property type="evidence" value="ECO:0007669"/>
    <property type="project" value="InterPro"/>
</dbReference>
<dbReference type="EMBL" id="CP000815">
    <property type="protein sequence ID" value="ACB43260.1"/>
    <property type="molecule type" value="Genomic_DNA"/>
</dbReference>
<reference evidence="7" key="2">
    <citation type="journal article" date="2008" name="Curr. Biol.">
        <title>Chromatophore genome sequence of Paulinella sheds light on acquisition of photosynthesis by eukaryotes.</title>
        <authorList>
            <person name="Nowack E.C.M."/>
            <person name="Melkonian M."/>
            <person name="Gloeckner G."/>
        </authorList>
    </citation>
    <scope>NUCLEOTIDE SEQUENCE [LARGE SCALE GENOMIC DNA]</scope>
</reference>
<organism evidence="7">
    <name type="scientific">Paulinella chromatophora</name>
    <dbReference type="NCBI Taxonomy" id="39717"/>
    <lineage>
        <taxon>Eukaryota</taxon>
        <taxon>Sar</taxon>
        <taxon>Rhizaria</taxon>
        <taxon>Cercozoa</taxon>
        <taxon>Imbricatea</taxon>
        <taxon>Silicofilosea</taxon>
        <taxon>Euglyphida</taxon>
        <taxon>Paulinellidae</taxon>
        <taxon>Paulinella</taxon>
    </lineage>
</organism>
<dbReference type="PANTHER" id="PTHR12608:SF1">
    <property type="entry name" value="TRANSMEMBRANE PROTEIN 165"/>
    <property type="match status" value="1"/>
</dbReference>
<dbReference type="GeneID" id="6481557"/>
<comment type="similarity">
    <text evidence="2 6">Belongs to the GDT1 family.</text>
</comment>
<feature type="transmembrane region" description="Helical" evidence="6">
    <location>
        <begin position="90"/>
        <end position="111"/>
    </location>
</feature>
<sequence length="113" mass="12104">MNEQFSDLSTSEEPYPSSFRAVAFTTFTTVFLAELGDKTQLATLLLSAQSGKPLQVFIGASLALISSSLVGVLLGRWLANILKPESIEKLAGMLMVGIGLWLGIQTSISLLNK</sequence>
<evidence type="ECO:0000313" key="7">
    <source>
        <dbReference type="EMBL" id="ACB43260.1"/>
    </source>
</evidence>
<keyword evidence="7" id="KW-0934">Plastid</keyword>
<keyword evidence="5 6" id="KW-0472">Membrane</keyword>
<keyword evidence="4 6" id="KW-1133">Transmembrane helix</keyword>
<reference evidence="7" key="1">
    <citation type="submission" date="2007-08" db="EMBL/GenBank/DDBJ databases">
        <authorList>
            <person name="Gloeckner G."/>
            <person name="Nowack E."/>
            <person name="Melkonian M."/>
        </authorList>
    </citation>
    <scope>NUCLEOTIDE SEQUENCE</scope>
</reference>
<evidence type="ECO:0000256" key="5">
    <source>
        <dbReference type="ARBA" id="ARBA00023136"/>
    </source>
</evidence>
<comment type="subcellular location">
    <subcellularLocation>
        <location evidence="1 6">Membrane</location>
        <topology evidence="1 6">Multi-pass membrane protein</topology>
    </subcellularLocation>
</comment>